<evidence type="ECO:0000256" key="2">
    <source>
        <dbReference type="ARBA" id="ARBA00007703"/>
    </source>
</evidence>
<dbReference type="Proteomes" id="UP001379949">
    <property type="component" value="Unassembled WGS sequence"/>
</dbReference>
<name>A0ABU9G2F3_9GAMM</name>
<proteinExistence type="inferred from homology"/>
<protein>
    <submittedName>
        <fullName evidence="4">Flagellar protein FlgN</fullName>
    </submittedName>
</protein>
<dbReference type="SUPFAM" id="SSF140566">
    <property type="entry name" value="FlgN-like"/>
    <property type="match status" value="1"/>
</dbReference>
<comment type="function">
    <text evidence="1">Required for the efficient initiation of filament assembly.</text>
</comment>
<keyword evidence="5" id="KW-1185">Reference proteome</keyword>
<dbReference type="InterPro" id="IPR036679">
    <property type="entry name" value="FlgN-like_sf"/>
</dbReference>
<evidence type="ECO:0000256" key="1">
    <source>
        <dbReference type="ARBA" id="ARBA00002397"/>
    </source>
</evidence>
<dbReference type="Gene3D" id="1.20.58.300">
    <property type="entry name" value="FlgN-like"/>
    <property type="match status" value="1"/>
</dbReference>
<keyword evidence="4" id="KW-0966">Cell projection</keyword>
<dbReference type="InterPro" id="IPR007809">
    <property type="entry name" value="FlgN-like"/>
</dbReference>
<dbReference type="EMBL" id="JBAKAR010000001">
    <property type="protein sequence ID" value="MEL0611938.1"/>
    <property type="molecule type" value="Genomic_DNA"/>
</dbReference>
<sequence>MLPIVPVFLRSKEILQQLSSLLDSERVAFGELNSEAIVSIATEKSTLLDEMNLLNERRINLLIKFNILDRKKPSEEDFKVWLSEQDSSMDETRQLMEDCEALLTICKTKNQSNARILSTLQKRNKHLFELLQGHNDKSKVYTSRGATRPISSKHTLGRA</sequence>
<reference evidence="4 5" key="1">
    <citation type="submission" date="2024-02" db="EMBL/GenBank/DDBJ databases">
        <title>Bacteria isolated from the canopy kelp, Nereocystis luetkeana.</title>
        <authorList>
            <person name="Pfister C.A."/>
            <person name="Younker I.T."/>
            <person name="Light S.H."/>
        </authorList>
    </citation>
    <scope>NUCLEOTIDE SEQUENCE [LARGE SCALE GENOMIC DNA]</scope>
    <source>
        <strain evidence="4 5">TI.4.07</strain>
    </source>
</reference>
<comment type="caution">
    <text evidence="4">The sequence shown here is derived from an EMBL/GenBank/DDBJ whole genome shotgun (WGS) entry which is preliminary data.</text>
</comment>
<dbReference type="RefSeq" id="WP_341562388.1">
    <property type="nucleotide sequence ID" value="NZ_JBAKAQ010000001.1"/>
</dbReference>
<organism evidence="4 5">
    <name type="scientific">Marinomonas arenicola</name>
    <dbReference type="NCBI Taxonomy" id="569601"/>
    <lineage>
        <taxon>Bacteria</taxon>
        <taxon>Pseudomonadati</taxon>
        <taxon>Pseudomonadota</taxon>
        <taxon>Gammaproteobacteria</taxon>
        <taxon>Oceanospirillales</taxon>
        <taxon>Oceanospirillaceae</taxon>
        <taxon>Marinomonas</taxon>
    </lineage>
</organism>
<keyword evidence="4" id="KW-0282">Flagellum</keyword>
<keyword evidence="4" id="KW-0969">Cilium</keyword>
<gene>
    <name evidence="4" type="ORF">V6242_02170</name>
</gene>
<comment type="similarity">
    <text evidence="2">Belongs to the FlgN family.</text>
</comment>
<evidence type="ECO:0000313" key="4">
    <source>
        <dbReference type="EMBL" id="MEL0611938.1"/>
    </source>
</evidence>
<evidence type="ECO:0000256" key="3">
    <source>
        <dbReference type="ARBA" id="ARBA00022795"/>
    </source>
</evidence>
<keyword evidence="3" id="KW-1005">Bacterial flagellum biogenesis</keyword>
<accession>A0ABU9G2F3</accession>
<evidence type="ECO:0000313" key="5">
    <source>
        <dbReference type="Proteomes" id="UP001379949"/>
    </source>
</evidence>
<dbReference type="Pfam" id="PF05130">
    <property type="entry name" value="FlgN"/>
    <property type="match status" value="1"/>
</dbReference>